<protein>
    <submittedName>
        <fullName evidence="2">Uncharacterized protein</fullName>
    </submittedName>
</protein>
<feature type="compositionally biased region" description="Polar residues" evidence="1">
    <location>
        <begin position="82"/>
        <end position="95"/>
    </location>
</feature>
<organism evidence="2 3">
    <name type="scientific">Ameca splendens</name>
    <dbReference type="NCBI Taxonomy" id="208324"/>
    <lineage>
        <taxon>Eukaryota</taxon>
        <taxon>Metazoa</taxon>
        <taxon>Chordata</taxon>
        <taxon>Craniata</taxon>
        <taxon>Vertebrata</taxon>
        <taxon>Euteleostomi</taxon>
        <taxon>Actinopterygii</taxon>
        <taxon>Neopterygii</taxon>
        <taxon>Teleostei</taxon>
        <taxon>Neoteleostei</taxon>
        <taxon>Acanthomorphata</taxon>
        <taxon>Ovalentaria</taxon>
        <taxon>Atherinomorphae</taxon>
        <taxon>Cyprinodontiformes</taxon>
        <taxon>Goodeidae</taxon>
        <taxon>Ameca</taxon>
    </lineage>
</organism>
<reference evidence="2 3" key="1">
    <citation type="submission" date="2021-06" db="EMBL/GenBank/DDBJ databases">
        <authorList>
            <person name="Palmer J.M."/>
        </authorList>
    </citation>
    <scope>NUCLEOTIDE SEQUENCE [LARGE SCALE GENOMIC DNA]</scope>
    <source>
        <strain evidence="2 3">AS_MEX2019</strain>
        <tissue evidence="2">Muscle</tissue>
    </source>
</reference>
<comment type="caution">
    <text evidence="2">The sequence shown here is derived from an EMBL/GenBank/DDBJ whole genome shotgun (WGS) entry which is preliminary data.</text>
</comment>
<gene>
    <name evidence="2" type="ORF">AMECASPLE_007910</name>
</gene>
<feature type="region of interest" description="Disordered" evidence="1">
    <location>
        <begin position="23"/>
        <end position="95"/>
    </location>
</feature>
<dbReference type="EMBL" id="JAHRIP010066242">
    <property type="protein sequence ID" value="MEQ2306400.1"/>
    <property type="molecule type" value="Genomic_DNA"/>
</dbReference>
<feature type="compositionally biased region" description="Low complexity" evidence="1">
    <location>
        <begin position="49"/>
        <end position="62"/>
    </location>
</feature>
<feature type="compositionally biased region" description="Basic and acidic residues" evidence="1">
    <location>
        <begin position="63"/>
        <end position="80"/>
    </location>
</feature>
<sequence>MCASFLLAAHGFSCKRSGLYCLGKDAPHAPPSRSDQRVHRRQKKMKESPPQTLLPLDPPLHLADYEAMSKEGRSESKEPEQVETSRSQTGVKRIN</sequence>
<proteinExistence type="predicted"/>
<dbReference type="Proteomes" id="UP001469553">
    <property type="component" value="Unassembled WGS sequence"/>
</dbReference>
<name>A0ABV0ZJT8_9TELE</name>
<evidence type="ECO:0000313" key="2">
    <source>
        <dbReference type="EMBL" id="MEQ2306400.1"/>
    </source>
</evidence>
<evidence type="ECO:0000256" key="1">
    <source>
        <dbReference type="SAM" id="MobiDB-lite"/>
    </source>
</evidence>
<keyword evidence="3" id="KW-1185">Reference proteome</keyword>
<accession>A0ABV0ZJT8</accession>
<evidence type="ECO:0000313" key="3">
    <source>
        <dbReference type="Proteomes" id="UP001469553"/>
    </source>
</evidence>